<reference evidence="10" key="1">
    <citation type="submission" date="2023-06" db="EMBL/GenBank/DDBJ databases">
        <authorList>
            <person name="Delattre M."/>
        </authorList>
    </citation>
    <scope>NUCLEOTIDE SEQUENCE</scope>
    <source>
        <strain evidence="10">AF72</strain>
    </source>
</reference>
<evidence type="ECO:0000259" key="8">
    <source>
        <dbReference type="Pfam" id="PF00501"/>
    </source>
</evidence>
<comment type="caution">
    <text evidence="10">The sequence shown here is derived from an EMBL/GenBank/DDBJ whole genome shotgun (WGS) entry which is preliminary data.</text>
</comment>
<dbReference type="Pfam" id="PF00501">
    <property type="entry name" value="AMP-binding"/>
    <property type="match status" value="1"/>
</dbReference>
<dbReference type="PANTHER" id="PTHR43201">
    <property type="entry name" value="ACYL-COA SYNTHETASE"/>
    <property type="match status" value="1"/>
</dbReference>
<keyword evidence="11" id="KW-1185">Reference proteome</keyword>
<comment type="similarity">
    <text evidence="1">Belongs to the ATP-dependent AMP-binding enzyme family.</text>
</comment>
<name>A0AA36DGR8_9BILA</name>
<evidence type="ECO:0000256" key="3">
    <source>
        <dbReference type="ARBA" id="ARBA00037247"/>
    </source>
</evidence>
<evidence type="ECO:0000313" key="10">
    <source>
        <dbReference type="EMBL" id="CAJ0586256.1"/>
    </source>
</evidence>
<dbReference type="Gene3D" id="3.30.300.30">
    <property type="match status" value="1"/>
</dbReference>
<feature type="non-terminal residue" evidence="10">
    <location>
        <position position="588"/>
    </location>
</feature>
<dbReference type="FunFam" id="3.30.300.30:FF:000008">
    <property type="entry name" value="2,3-dihydroxybenzoate-AMP ligase"/>
    <property type="match status" value="1"/>
</dbReference>
<proteinExistence type="inferred from homology"/>
<comment type="catalytic activity">
    <reaction evidence="6">
        <text>octanoate + ATP + CoA = octanoyl-CoA + AMP + diphosphate</text>
        <dbReference type="Rhea" id="RHEA:33631"/>
        <dbReference type="ChEBI" id="CHEBI:25646"/>
        <dbReference type="ChEBI" id="CHEBI:30616"/>
        <dbReference type="ChEBI" id="CHEBI:33019"/>
        <dbReference type="ChEBI" id="CHEBI:57287"/>
        <dbReference type="ChEBI" id="CHEBI:57386"/>
        <dbReference type="ChEBI" id="CHEBI:456215"/>
    </reaction>
</comment>
<dbReference type="InterPro" id="IPR025110">
    <property type="entry name" value="AMP-bd_C"/>
</dbReference>
<comment type="catalytic activity">
    <reaction evidence="7">
        <text>a medium-chain fatty acid + ATP + CoA = a medium-chain fatty acyl-CoA + AMP + diphosphate</text>
        <dbReference type="Rhea" id="RHEA:48340"/>
        <dbReference type="ChEBI" id="CHEBI:30616"/>
        <dbReference type="ChEBI" id="CHEBI:33019"/>
        <dbReference type="ChEBI" id="CHEBI:57287"/>
        <dbReference type="ChEBI" id="CHEBI:59558"/>
        <dbReference type="ChEBI" id="CHEBI:90546"/>
        <dbReference type="ChEBI" id="CHEBI:456215"/>
        <dbReference type="EC" id="6.2.1.2"/>
    </reaction>
</comment>
<accession>A0AA36DGR8</accession>
<dbReference type="SUPFAM" id="SSF56801">
    <property type="entry name" value="Acetyl-CoA synthetase-like"/>
    <property type="match status" value="1"/>
</dbReference>
<evidence type="ECO:0000256" key="2">
    <source>
        <dbReference type="ARBA" id="ARBA00022598"/>
    </source>
</evidence>
<organism evidence="10 11">
    <name type="scientific">Mesorhabditis spiculigera</name>
    <dbReference type="NCBI Taxonomy" id="96644"/>
    <lineage>
        <taxon>Eukaryota</taxon>
        <taxon>Metazoa</taxon>
        <taxon>Ecdysozoa</taxon>
        <taxon>Nematoda</taxon>
        <taxon>Chromadorea</taxon>
        <taxon>Rhabditida</taxon>
        <taxon>Rhabditina</taxon>
        <taxon>Rhabditomorpha</taxon>
        <taxon>Rhabditoidea</taxon>
        <taxon>Rhabditidae</taxon>
        <taxon>Mesorhabditinae</taxon>
        <taxon>Mesorhabditis</taxon>
    </lineage>
</organism>
<evidence type="ECO:0000256" key="1">
    <source>
        <dbReference type="ARBA" id="ARBA00006432"/>
    </source>
</evidence>
<gene>
    <name evidence="10" type="ORF">MSPICULIGERA_LOCUS24263</name>
</gene>
<dbReference type="EC" id="6.2.1.2" evidence="4"/>
<dbReference type="EMBL" id="CATQJA010002707">
    <property type="protein sequence ID" value="CAJ0586256.1"/>
    <property type="molecule type" value="Genomic_DNA"/>
</dbReference>
<dbReference type="Gene3D" id="3.40.50.12780">
    <property type="entry name" value="N-terminal domain of ligase-like"/>
    <property type="match status" value="1"/>
</dbReference>
<evidence type="ECO:0000259" key="9">
    <source>
        <dbReference type="Pfam" id="PF13193"/>
    </source>
</evidence>
<dbReference type="Proteomes" id="UP001177023">
    <property type="component" value="Unassembled WGS sequence"/>
</dbReference>
<dbReference type="GO" id="GO:0031956">
    <property type="term" value="F:medium-chain fatty acid-CoA ligase activity"/>
    <property type="evidence" value="ECO:0007669"/>
    <property type="project" value="UniProtKB-EC"/>
</dbReference>
<evidence type="ECO:0000256" key="7">
    <source>
        <dbReference type="ARBA" id="ARBA00048277"/>
    </source>
</evidence>
<dbReference type="GO" id="GO:0006631">
    <property type="term" value="P:fatty acid metabolic process"/>
    <property type="evidence" value="ECO:0007669"/>
    <property type="project" value="TreeGrafter"/>
</dbReference>
<evidence type="ECO:0000256" key="6">
    <source>
        <dbReference type="ARBA" id="ARBA00047319"/>
    </source>
</evidence>
<dbReference type="InterPro" id="IPR020845">
    <property type="entry name" value="AMP-binding_CS"/>
</dbReference>
<dbReference type="PANTHER" id="PTHR43201:SF5">
    <property type="entry name" value="MEDIUM-CHAIN ACYL-COA LIGASE ACSF2, MITOCHONDRIAL"/>
    <property type="match status" value="1"/>
</dbReference>
<evidence type="ECO:0000256" key="5">
    <source>
        <dbReference type="ARBA" id="ARBA00039638"/>
    </source>
</evidence>
<comment type="function">
    <text evidence="3">Acyl-CoA synthases catalyze the initial reaction in fatty acid metabolism, by forming a thioester with CoA. Has some preference toward medium-chain substrates. Plays a role in adipocyte differentiation.</text>
</comment>
<dbReference type="InterPro" id="IPR000873">
    <property type="entry name" value="AMP-dep_synth/lig_dom"/>
</dbReference>
<dbReference type="InterPro" id="IPR045851">
    <property type="entry name" value="AMP-bd_C_sf"/>
</dbReference>
<dbReference type="AlphaFoldDB" id="A0AA36DGR8"/>
<feature type="domain" description="AMP-binding enzyme C-terminal" evidence="9">
    <location>
        <begin position="485"/>
        <end position="562"/>
    </location>
</feature>
<dbReference type="PROSITE" id="PS00455">
    <property type="entry name" value="AMP_BINDING"/>
    <property type="match status" value="1"/>
</dbReference>
<dbReference type="Pfam" id="PF13193">
    <property type="entry name" value="AMP-binding_C"/>
    <property type="match status" value="1"/>
</dbReference>
<protein>
    <recommendedName>
        <fullName evidence="5">Medium-chain acyl-CoA ligase ACSF2, mitochondrial</fullName>
        <ecNumber evidence="4">6.2.1.2</ecNumber>
    </recommendedName>
</protein>
<feature type="domain" description="AMP-dependent synthetase/ligase" evidence="8">
    <location>
        <begin position="35"/>
        <end position="431"/>
    </location>
</feature>
<keyword evidence="2" id="KW-0436">Ligase</keyword>
<evidence type="ECO:0000256" key="4">
    <source>
        <dbReference type="ARBA" id="ARBA00039009"/>
    </source>
</evidence>
<evidence type="ECO:0000313" key="11">
    <source>
        <dbReference type="Proteomes" id="UP001177023"/>
    </source>
</evidence>
<sequence length="588" mass="65385">MHSSKVVLSTAGRLSYYHAPSTVALWGETIGHRWRRVVEETPDKQFVIFPRQNKRQTYEQAYKQSTKLAASLLGLGLKPGDRVGLWGPNYLEWAETHFACAQAGLVLVNVNPFYRAPELEYALKKVGCTALITPAKYRNSDYYSYFEEVVPEIAAKPQGQGAVTSHNLPTLKHLIVFDAEDPGKKFSGAWNYAELLSGGAGSSQEKQLEEIAENTHFDRPFNIQFTSGTTGSPKAVTLSHFNVLNNARLLGLKSGFDKTKEVICVPNPLYHTFGCVAGLLNGMVHRQTLVFPSETFSAGAALKAIQSEKATFVYGTPTMFIDMLNHETFANTDVSSVSGAYISAAPIPKPLLERMLDKMGLHRLMVLYGCTETSPVITAARLEQTPQERIRNSGYPLDHTETAVVCPQTRLPVPRGSRGELVTRGFHVMSGGYWNDAEKTREAVCAQGWYRTGDIAVMQPDGGVQIVGRLKDMIIRGGENVYPTEIETCLFKHPAIADIHVIGVPDARLGEEVCAWVRLQTGKKFTADELKEYCKDKMARHSIPRYILFKTEADFPLTATGKVQKFEMRKITKKELGLDKVETHFNEE</sequence>
<dbReference type="InterPro" id="IPR042099">
    <property type="entry name" value="ANL_N_sf"/>
</dbReference>